<protein>
    <submittedName>
        <fullName evidence="2">Uncharacterized protein</fullName>
    </submittedName>
</protein>
<dbReference type="GeneID" id="25270248"/>
<feature type="compositionally biased region" description="Polar residues" evidence="1">
    <location>
        <begin position="9"/>
        <end position="19"/>
    </location>
</feature>
<dbReference type="Proteomes" id="UP000018050">
    <property type="component" value="Unassembled WGS sequence"/>
</dbReference>
<reference evidence="2" key="2">
    <citation type="submission" date="2013-10" db="EMBL/GenBank/DDBJ databases">
        <authorList>
            <person name="Aslett M."/>
        </authorList>
    </citation>
    <scope>NUCLEOTIDE SEQUENCE</scope>
    <source>
        <strain evidence="2">Houghton</strain>
    </source>
</reference>
<evidence type="ECO:0000256" key="1">
    <source>
        <dbReference type="SAM" id="MobiDB-lite"/>
    </source>
</evidence>
<feature type="region of interest" description="Disordered" evidence="1">
    <location>
        <begin position="1"/>
        <end position="28"/>
    </location>
</feature>
<evidence type="ECO:0000313" key="3">
    <source>
        <dbReference type="Proteomes" id="UP000018050"/>
    </source>
</evidence>
<dbReference type="VEuPathDB" id="ToxoDB:EAH_00021780"/>
<sequence>MQEVGLSPVGSQTTLSRGGNDTRHRQPTDLPMCVLAAVATTEKKELNTARRALARCVATVEQHQIHRKFGDSDKSLPAQGLADARIGCRPTHDTPHYMQEVRLTVQRMRMELNGSTPGF</sequence>
<reference evidence="2" key="1">
    <citation type="submission" date="2013-10" db="EMBL/GenBank/DDBJ databases">
        <title>Genomic analysis of the causative agents of coccidiosis in chickens.</title>
        <authorList>
            <person name="Reid A.J."/>
            <person name="Blake D."/>
            <person name="Billington K."/>
            <person name="Browne H."/>
            <person name="Dunn M."/>
            <person name="Hung S."/>
            <person name="Kawahara F."/>
            <person name="Miranda-Saavedra D."/>
            <person name="Mourier T."/>
            <person name="Nagra H."/>
            <person name="Otto T.D."/>
            <person name="Rawlings N."/>
            <person name="Sanchez A."/>
            <person name="Sanders M."/>
            <person name="Subramaniam C."/>
            <person name="Tay Y."/>
            <person name="Dear P."/>
            <person name="Doerig C."/>
            <person name="Gruber A."/>
            <person name="Parkinson J."/>
            <person name="Shirley M."/>
            <person name="Wan K.L."/>
            <person name="Berriman M."/>
            <person name="Tomley F."/>
            <person name="Pain A."/>
        </authorList>
    </citation>
    <scope>NUCLEOTIDE SEQUENCE</scope>
    <source>
        <strain evidence="2">Houghton</strain>
    </source>
</reference>
<gene>
    <name evidence="2" type="ORF">EAH_00021780</name>
</gene>
<name>U6GAE8_EIMAC</name>
<dbReference type="RefSeq" id="XP_013252501.1">
    <property type="nucleotide sequence ID" value="XM_013397047.1"/>
</dbReference>
<dbReference type="EMBL" id="HG670544">
    <property type="protein sequence ID" value="CDI77095.1"/>
    <property type="molecule type" value="Genomic_DNA"/>
</dbReference>
<keyword evidence="3" id="KW-1185">Reference proteome</keyword>
<proteinExistence type="predicted"/>
<organism evidence="2 3">
    <name type="scientific">Eimeria acervulina</name>
    <name type="common">Coccidian parasite</name>
    <dbReference type="NCBI Taxonomy" id="5801"/>
    <lineage>
        <taxon>Eukaryota</taxon>
        <taxon>Sar</taxon>
        <taxon>Alveolata</taxon>
        <taxon>Apicomplexa</taxon>
        <taxon>Conoidasida</taxon>
        <taxon>Coccidia</taxon>
        <taxon>Eucoccidiorida</taxon>
        <taxon>Eimeriorina</taxon>
        <taxon>Eimeriidae</taxon>
        <taxon>Eimeria</taxon>
    </lineage>
</organism>
<evidence type="ECO:0000313" key="2">
    <source>
        <dbReference type="EMBL" id="CDI77095.1"/>
    </source>
</evidence>
<accession>U6GAE8</accession>
<dbReference type="AlphaFoldDB" id="U6GAE8"/>